<evidence type="ECO:0000259" key="5">
    <source>
        <dbReference type="Pfam" id="PF26002"/>
    </source>
</evidence>
<evidence type="ECO:0000313" key="9">
    <source>
        <dbReference type="Proteomes" id="UP000545490"/>
    </source>
</evidence>
<gene>
    <name evidence="7" type="ORF">EFB14_32700</name>
    <name evidence="6" type="ORF">GGQ65_007136</name>
</gene>
<keyword evidence="8" id="KW-1185">Reference proteome</keyword>
<evidence type="ECO:0000313" key="7">
    <source>
        <dbReference type="EMBL" id="RUM05674.1"/>
    </source>
</evidence>
<keyword evidence="2 3" id="KW-0175">Coiled coil</keyword>
<accession>A0A7W6BCH7</accession>
<evidence type="ECO:0000256" key="1">
    <source>
        <dbReference type="ARBA" id="ARBA00004196"/>
    </source>
</evidence>
<dbReference type="InterPro" id="IPR058982">
    <property type="entry name" value="Beta-barrel_AprE"/>
</dbReference>
<evidence type="ECO:0000256" key="4">
    <source>
        <dbReference type="SAM" id="Phobius"/>
    </source>
</evidence>
<dbReference type="Proteomes" id="UP000272004">
    <property type="component" value="Unassembled WGS sequence"/>
</dbReference>
<protein>
    <submittedName>
        <fullName evidence="7">HlyD family efflux transporter periplasmic adaptor subunit</fullName>
    </submittedName>
</protein>
<dbReference type="PANTHER" id="PTHR32347">
    <property type="entry name" value="EFFLUX SYSTEM COMPONENT YKNX-RELATED"/>
    <property type="match status" value="1"/>
</dbReference>
<comment type="caution">
    <text evidence="6">The sequence shown here is derived from an EMBL/GenBank/DDBJ whole genome shotgun (WGS) entry which is preliminary data.</text>
</comment>
<sequence length="418" mass="46637">MADRPLFRQETIAEIENTLSKTYLANGIRKGREVHAFIALALLLACCTLFVDVSLDVMAVGIFRGNADNRFVISDRDGLLTYAVSGRSPVDVSKGEKIASIRNFDTVTLRQAPNVTFSRSELQERRNRLQARVEALKAAMISRAKALRQMLAQFQTLKEDADKLATVYRDDAARLSKRQSDYKQLLEKGLVTAIAFENVAQALSDRNVQLSNTEANAHEYERRMTEVELQLDQAADDSDREQVQLQNQITDIDVAMQADAELEEQPVYADRAATLIPKGYAVGQAVKRGDILFELTSGTDTLEIEADVPESQIGELHEGMPVTIGVSSYPIFKYGMMSGKVTFVSSVATDAVTFSERLPTASQFRMVIKPDPASFMAFSEDKKILPGMLAEVHVRKKKVAIWRLLLAPFLRLSYRMDT</sequence>
<evidence type="ECO:0000313" key="8">
    <source>
        <dbReference type="Proteomes" id="UP000272004"/>
    </source>
</evidence>
<comment type="subcellular location">
    <subcellularLocation>
        <location evidence="1">Cell envelope</location>
    </subcellularLocation>
</comment>
<evidence type="ECO:0000256" key="2">
    <source>
        <dbReference type="ARBA" id="ARBA00023054"/>
    </source>
</evidence>
<name>A0A7W6BCH7_9HYPH</name>
<proteinExistence type="predicted"/>
<evidence type="ECO:0000256" key="3">
    <source>
        <dbReference type="SAM" id="Coils"/>
    </source>
</evidence>
<feature type="transmembrane region" description="Helical" evidence="4">
    <location>
        <begin position="37"/>
        <end position="63"/>
    </location>
</feature>
<dbReference type="GO" id="GO:0030313">
    <property type="term" value="C:cell envelope"/>
    <property type="evidence" value="ECO:0007669"/>
    <property type="project" value="UniProtKB-SubCell"/>
</dbReference>
<keyword evidence="4" id="KW-0812">Transmembrane</keyword>
<dbReference type="Pfam" id="PF26002">
    <property type="entry name" value="Beta-barrel_AprE"/>
    <property type="match status" value="1"/>
</dbReference>
<dbReference type="RefSeq" id="WP_126830919.1">
    <property type="nucleotide sequence ID" value="NZ_JACIDG010000040.1"/>
</dbReference>
<reference evidence="7 8" key="1">
    <citation type="submission" date="2018-11" db="EMBL/GenBank/DDBJ databases">
        <authorList>
            <person name="Huo Y."/>
        </authorList>
    </citation>
    <scope>NUCLEOTIDE SEQUENCE [LARGE SCALE GENOMIC DNA]</scope>
    <source>
        <strain evidence="7 8">CCBAU 33202</strain>
    </source>
</reference>
<reference evidence="6 9" key="2">
    <citation type="submission" date="2020-08" db="EMBL/GenBank/DDBJ databases">
        <title>Genomic Encyclopedia of Type Strains, Phase IV (KMG-IV): sequencing the most valuable type-strain genomes for metagenomic binning, comparative biology and taxonomic classification.</title>
        <authorList>
            <person name="Goeker M."/>
        </authorList>
    </citation>
    <scope>NUCLEOTIDE SEQUENCE [LARGE SCALE GENOMIC DNA]</scope>
    <source>
        <strain evidence="6 9">DSM 19331</strain>
    </source>
</reference>
<dbReference type="InterPro" id="IPR050465">
    <property type="entry name" value="UPF0194_transport"/>
</dbReference>
<dbReference type="Gene3D" id="2.40.30.170">
    <property type="match status" value="1"/>
</dbReference>
<evidence type="ECO:0000313" key="6">
    <source>
        <dbReference type="EMBL" id="MBB3919780.1"/>
    </source>
</evidence>
<organism evidence="6 9">
    <name type="scientific">Rhizobium fabae</name>
    <dbReference type="NCBI Taxonomy" id="573179"/>
    <lineage>
        <taxon>Bacteria</taxon>
        <taxon>Pseudomonadati</taxon>
        <taxon>Pseudomonadota</taxon>
        <taxon>Alphaproteobacteria</taxon>
        <taxon>Hyphomicrobiales</taxon>
        <taxon>Rhizobiaceae</taxon>
        <taxon>Rhizobium/Agrobacterium group</taxon>
        <taxon>Rhizobium</taxon>
    </lineage>
</organism>
<dbReference type="AlphaFoldDB" id="A0A7W6BCH7"/>
<feature type="domain" description="AprE-like beta-barrel" evidence="5">
    <location>
        <begin position="302"/>
        <end position="395"/>
    </location>
</feature>
<dbReference type="EMBL" id="JACIDG010000040">
    <property type="protein sequence ID" value="MBB3919780.1"/>
    <property type="molecule type" value="Genomic_DNA"/>
</dbReference>
<feature type="coiled-coil region" evidence="3">
    <location>
        <begin position="210"/>
        <end position="237"/>
    </location>
</feature>
<keyword evidence="4" id="KW-1133">Transmembrane helix</keyword>
<dbReference type="Proteomes" id="UP000545490">
    <property type="component" value="Unassembled WGS sequence"/>
</dbReference>
<keyword evidence="4" id="KW-0472">Membrane</keyword>
<dbReference type="PANTHER" id="PTHR32347:SF23">
    <property type="entry name" value="BLL5650 PROTEIN"/>
    <property type="match status" value="1"/>
</dbReference>
<dbReference type="EMBL" id="RJJU01000034">
    <property type="protein sequence ID" value="RUM05674.1"/>
    <property type="molecule type" value="Genomic_DNA"/>
</dbReference>